<organism evidence="3 4">
    <name type="scientific">Geodia barretti</name>
    <name type="common">Barrett's horny sponge</name>
    <dbReference type="NCBI Taxonomy" id="519541"/>
    <lineage>
        <taxon>Eukaryota</taxon>
        <taxon>Metazoa</taxon>
        <taxon>Porifera</taxon>
        <taxon>Demospongiae</taxon>
        <taxon>Heteroscleromorpha</taxon>
        <taxon>Tetractinellida</taxon>
        <taxon>Astrophorina</taxon>
        <taxon>Geodiidae</taxon>
        <taxon>Geodia</taxon>
    </lineage>
</organism>
<name>A0AA35U2G4_GEOBA</name>
<dbReference type="GO" id="GO:0016874">
    <property type="term" value="F:ligase activity"/>
    <property type="evidence" value="ECO:0007669"/>
    <property type="project" value="UniProtKB-KW"/>
</dbReference>
<dbReference type="PANTHER" id="PTHR12290">
    <property type="entry name" value="CORNICHON-RELATED"/>
    <property type="match status" value="1"/>
</dbReference>
<comment type="similarity">
    <text evidence="1">Belongs to the PPC synthetase family.</text>
</comment>
<dbReference type="Proteomes" id="UP001174909">
    <property type="component" value="Unassembled WGS sequence"/>
</dbReference>
<dbReference type="SUPFAM" id="SSF102645">
    <property type="entry name" value="CoaB-like"/>
    <property type="match status" value="1"/>
</dbReference>
<evidence type="ECO:0000313" key="4">
    <source>
        <dbReference type="Proteomes" id="UP001174909"/>
    </source>
</evidence>
<dbReference type="InterPro" id="IPR035929">
    <property type="entry name" value="CoaB-like_sf"/>
</dbReference>
<sequence length="255" mass="29357">MAEREEEFFHGAPPPPNLSRVRDEVAAFVRRQRSRGRKVVFITSGGTSVPLEKNTVRFLDNFSSVSVDGKRRENLLEAVSLYRRVKSDESLLLVPFTTVFDYAHLLRDISLLLNPLGKDVVIYLAAAVSDFYIPHDEMSEHKITSSQNLQLSFHRTPKLITPLRNSWSPQAFTVTFKLETDDELLVPHAREALKKYRHQVVVANLLQSRHTKVTIVTEEGRRRRREEREKSNNSLLIKSFPNIPIIPAHEIFMCL</sequence>
<dbReference type="AlphaFoldDB" id="A0AA35U2G4"/>
<feature type="domain" description="DNA/pantothenate metabolism flavoprotein C-terminal" evidence="2">
    <location>
        <begin position="119"/>
        <end position="232"/>
    </location>
</feature>
<accession>A0AA35U2G4</accession>
<gene>
    <name evidence="3" type="ORF">GBAR_LOCUS31347</name>
</gene>
<protein>
    <submittedName>
        <fullName evidence="3">Phosphopantothenate--cysteine ligase</fullName>
    </submittedName>
</protein>
<evidence type="ECO:0000259" key="2">
    <source>
        <dbReference type="Pfam" id="PF04127"/>
    </source>
</evidence>
<dbReference type="Gene3D" id="3.40.50.10300">
    <property type="entry name" value="CoaB-like"/>
    <property type="match status" value="1"/>
</dbReference>
<dbReference type="InterPro" id="IPR007085">
    <property type="entry name" value="DNA/pantothenate-metab_flavo_C"/>
</dbReference>
<reference evidence="3" key="1">
    <citation type="submission" date="2023-03" db="EMBL/GenBank/DDBJ databases">
        <authorList>
            <person name="Steffen K."/>
            <person name="Cardenas P."/>
        </authorList>
    </citation>
    <scope>NUCLEOTIDE SEQUENCE</scope>
</reference>
<keyword evidence="4" id="KW-1185">Reference proteome</keyword>
<proteinExistence type="inferred from homology"/>
<dbReference type="GO" id="GO:0015937">
    <property type="term" value="P:coenzyme A biosynthetic process"/>
    <property type="evidence" value="ECO:0007669"/>
    <property type="project" value="UniProtKB-ARBA"/>
</dbReference>
<comment type="caution">
    <text evidence="3">The sequence shown here is derived from an EMBL/GenBank/DDBJ whole genome shotgun (WGS) entry which is preliminary data.</text>
</comment>
<keyword evidence="3" id="KW-0436">Ligase</keyword>
<dbReference type="EMBL" id="CASHTH010004453">
    <property type="protein sequence ID" value="CAI8057502.1"/>
    <property type="molecule type" value="Genomic_DNA"/>
</dbReference>
<evidence type="ECO:0000256" key="1">
    <source>
        <dbReference type="ARBA" id="ARBA00005703"/>
    </source>
</evidence>
<evidence type="ECO:0000313" key="3">
    <source>
        <dbReference type="EMBL" id="CAI8057502.1"/>
    </source>
</evidence>
<dbReference type="Pfam" id="PF04127">
    <property type="entry name" value="DFP"/>
    <property type="match status" value="1"/>
</dbReference>